<dbReference type="PANTHER" id="PTHR31758:SF2">
    <property type="entry name" value="BTB_POZ DOMAIN-CONTAINING PROTEIN YLR108C"/>
    <property type="match status" value="1"/>
</dbReference>
<dbReference type="PANTHER" id="PTHR31758">
    <property type="entry name" value="BTB/POZ DOMAIN-CONTAINING PROTEIN YLR108C"/>
    <property type="match status" value="1"/>
</dbReference>
<comment type="caution">
    <text evidence="1">The sequence shown here is derived from an EMBL/GenBank/DDBJ whole genome shotgun (WGS) entry which is preliminary data.</text>
</comment>
<dbReference type="OrthoDB" id="2414723at2759"/>
<reference evidence="1 2" key="1">
    <citation type="submission" date="2013-12" db="EMBL/GenBank/DDBJ databases">
        <authorList>
            <person name="Cubeta M."/>
            <person name="Pakala S."/>
            <person name="Fedorova N."/>
            <person name="Thomas E."/>
            <person name="Dean R."/>
            <person name="Jabaji S."/>
            <person name="Neate S."/>
            <person name="Toda T."/>
            <person name="Tavantzis S."/>
            <person name="Vilgalys R."/>
            <person name="Bharathan N."/>
            <person name="Pakala S."/>
            <person name="Losada L.S."/>
            <person name="Zafar N."/>
            <person name="Nierman W."/>
        </authorList>
    </citation>
    <scope>NUCLEOTIDE SEQUENCE [LARGE SCALE GENOMIC DNA]</scope>
    <source>
        <strain evidence="1 2">123E</strain>
    </source>
</reference>
<evidence type="ECO:0000313" key="2">
    <source>
        <dbReference type="Proteomes" id="UP000027456"/>
    </source>
</evidence>
<dbReference type="SUPFAM" id="SSF54695">
    <property type="entry name" value="POZ domain"/>
    <property type="match status" value="1"/>
</dbReference>
<proteinExistence type="predicted"/>
<organism evidence="1 2">
    <name type="scientific">Rhizoctonia solani 123E</name>
    <dbReference type="NCBI Taxonomy" id="1423351"/>
    <lineage>
        <taxon>Eukaryota</taxon>
        <taxon>Fungi</taxon>
        <taxon>Dikarya</taxon>
        <taxon>Basidiomycota</taxon>
        <taxon>Agaricomycotina</taxon>
        <taxon>Agaricomycetes</taxon>
        <taxon>Cantharellales</taxon>
        <taxon>Ceratobasidiaceae</taxon>
        <taxon>Rhizoctonia</taxon>
    </lineage>
</organism>
<dbReference type="AlphaFoldDB" id="A0A074RVJ3"/>
<protein>
    <recommendedName>
        <fullName evidence="3">BTB/POZ domain protein</fullName>
    </recommendedName>
</protein>
<name>A0A074RVJ3_9AGAM</name>
<keyword evidence="2" id="KW-1185">Reference proteome</keyword>
<evidence type="ECO:0008006" key="3">
    <source>
        <dbReference type="Google" id="ProtNLM"/>
    </source>
</evidence>
<dbReference type="InterPro" id="IPR011333">
    <property type="entry name" value="SKP1/BTB/POZ_sf"/>
</dbReference>
<dbReference type="HOGENOM" id="CLU_067638_1_0_1"/>
<accession>A0A074RVJ3</accession>
<evidence type="ECO:0000313" key="1">
    <source>
        <dbReference type="EMBL" id="KEP49305.1"/>
    </source>
</evidence>
<dbReference type="STRING" id="1423351.A0A074RVJ3"/>
<gene>
    <name evidence="1" type="ORF">V565_103180</name>
</gene>
<sequence>MSAEYTLTIADKTFNLSRSQIEHDSPNLFTSHFLDSSDPFTSRPLKISRDPYLFEIIMRYLNGYQILPLHPNLVPSYCTPATTLVDLRADAEFYQLNGLSRLLSSWKSSEDELVVHYAEITGQYNTGSDNLEPTDSIEKIADGFSLEPSSEQKYQTASQHKDFFTVPSSAKEGHPSVFYSGLLNERVVRKVLQRDRKANPVSNWEVLGWKRDYPSERCRRTSIFVKIWNKFDSVTNGGNLELLG</sequence>
<dbReference type="Gene3D" id="3.30.710.10">
    <property type="entry name" value="Potassium Channel Kv1.1, Chain A"/>
    <property type="match status" value="1"/>
</dbReference>
<dbReference type="EMBL" id="AZST01000379">
    <property type="protein sequence ID" value="KEP49305.1"/>
    <property type="molecule type" value="Genomic_DNA"/>
</dbReference>
<dbReference type="Proteomes" id="UP000027456">
    <property type="component" value="Unassembled WGS sequence"/>
</dbReference>